<evidence type="ECO:0000256" key="1">
    <source>
        <dbReference type="SAM" id="MobiDB-lite"/>
    </source>
</evidence>
<sequence length="193" mass="20730">MRPDLVVKPTMDVVANMDTAATLAYLSTAIAGQILSDLPTAKAKEVLRRGTPTPPSPTPTTPWTSARPATGGNPAGDQVVRRWAAEILHNPVEPRVRPCWPAARLVSSATQTGRAEAVELADFETDLLAGLVLARASAGVSDDTVRGEISNLEQVREWFGRPLWEMESADADTYFGRVLRRAASGTGTRGRQL</sequence>
<evidence type="ECO:0000313" key="2">
    <source>
        <dbReference type="EMBL" id="MFC4853969.1"/>
    </source>
</evidence>
<proteinExistence type="predicted"/>
<dbReference type="RefSeq" id="WP_378055931.1">
    <property type="nucleotide sequence ID" value="NZ_JBHSIS010000005.1"/>
</dbReference>
<accession>A0ABV9RZA3</accession>
<keyword evidence="3" id="KW-1185">Reference proteome</keyword>
<protein>
    <recommendedName>
        <fullName evidence="4">Golgi phosphoprotein 3 GPP34</fullName>
    </recommendedName>
</protein>
<dbReference type="EMBL" id="JBHSIS010000005">
    <property type="protein sequence ID" value="MFC4853969.1"/>
    <property type="molecule type" value="Genomic_DNA"/>
</dbReference>
<dbReference type="Proteomes" id="UP001595859">
    <property type="component" value="Unassembled WGS sequence"/>
</dbReference>
<feature type="compositionally biased region" description="Low complexity" evidence="1">
    <location>
        <begin position="61"/>
        <end position="70"/>
    </location>
</feature>
<name>A0ABV9RZA3_9PSEU</name>
<organism evidence="2 3">
    <name type="scientific">Actinophytocola glycyrrhizae</name>
    <dbReference type="NCBI Taxonomy" id="2044873"/>
    <lineage>
        <taxon>Bacteria</taxon>
        <taxon>Bacillati</taxon>
        <taxon>Actinomycetota</taxon>
        <taxon>Actinomycetes</taxon>
        <taxon>Pseudonocardiales</taxon>
        <taxon>Pseudonocardiaceae</taxon>
    </lineage>
</organism>
<evidence type="ECO:0000313" key="3">
    <source>
        <dbReference type="Proteomes" id="UP001595859"/>
    </source>
</evidence>
<feature type="region of interest" description="Disordered" evidence="1">
    <location>
        <begin position="47"/>
        <end position="76"/>
    </location>
</feature>
<comment type="caution">
    <text evidence="2">The sequence shown here is derived from an EMBL/GenBank/DDBJ whole genome shotgun (WGS) entry which is preliminary data.</text>
</comment>
<reference evidence="3" key="1">
    <citation type="journal article" date="2019" name="Int. J. Syst. Evol. Microbiol.">
        <title>The Global Catalogue of Microorganisms (GCM) 10K type strain sequencing project: providing services to taxonomists for standard genome sequencing and annotation.</title>
        <authorList>
            <consortium name="The Broad Institute Genomics Platform"/>
            <consortium name="The Broad Institute Genome Sequencing Center for Infectious Disease"/>
            <person name="Wu L."/>
            <person name="Ma J."/>
        </authorList>
    </citation>
    <scope>NUCLEOTIDE SEQUENCE [LARGE SCALE GENOMIC DNA]</scope>
    <source>
        <strain evidence="3">ZS-22-S1</strain>
    </source>
</reference>
<evidence type="ECO:0008006" key="4">
    <source>
        <dbReference type="Google" id="ProtNLM"/>
    </source>
</evidence>
<gene>
    <name evidence="2" type="ORF">ACFPCV_10680</name>
</gene>